<feature type="domain" description="UDENN" evidence="8">
    <location>
        <begin position="122"/>
        <end position="638"/>
    </location>
</feature>
<dbReference type="PANTHER" id="PTHR13008">
    <property type="entry name" value="MAP-KINASE ACTIVATING DEATH DOMAIN PROTEIN MADD /DENN/AEX-3 C.ELEGANS"/>
    <property type="match status" value="1"/>
</dbReference>
<dbReference type="GO" id="GO:0042981">
    <property type="term" value="P:regulation of apoptotic process"/>
    <property type="evidence" value="ECO:0007669"/>
    <property type="project" value="TreeGrafter"/>
</dbReference>
<evidence type="ECO:0000256" key="6">
    <source>
        <dbReference type="ARBA" id="ARBA00022490"/>
    </source>
</evidence>
<proteinExistence type="inferred from homology"/>
<dbReference type="GO" id="GO:0005085">
    <property type="term" value="F:guanyl-nucleotide exchange factor activity"/>
    <property type="evidence" value="ECO:0007669"/>
    <property type="project" value="TreeGrafter"/>
</dbReference>
<name>A0A915K3N1_ROMCU</name>
<dbReference type="PANTHER" id="PTHR13008:SF7">
    <property type="entry name" value="MAP KINASE-ACTIVATING DEATH DOMAIN PROTEIN"/>
    <property type="match status" value="1"/>
</dbReference>
<dbReference type="InterPro" id="IPR005113">
    <property type="entry name" value="uDENN_dom"/>
</dbReference>
<keyword evidence="9" id="KW-1185">Reference proteome</keyword>
<comment type="subcellular location">
    <subcellularLocation>
        <location evidence="1">Cell membrane</location>
    </subcellularLocation>
    <subcellularLocation>
        <location evidence="2">Cytoplasm</location>
    </subcellularLocation>
</comment>
<dbReference type="SMART" id="SM00800">
    <property type="entry name" value="uDENN"/>
    <property type="match status" value="1"/>
</dbReference>
<reference evidence="10" key="1">
    <citation type="submission" date="2022-11" db="UniProtKB">
        <authorList>
            <consortium name="WormBaseParasite"/>
        </authorList>
    </citation>
    <scope>IDENTIFICATION</scope>
</reference>
<keyword evidence="7" id="KW-0053">Apoptosis</keyword>
<dbReference type="Gene3D" id="3.30.450.200">
    <property type="match status" value="1"/>
</dbReference>
<dbReference type="Gene3D" id="3.40.50.11500">
    <property type="match status" value="1"/>
</dbReference>
<dbReference type="GO" id="GO:0005829">
    <property type="term" value="C:cytosol"/>
    <property type="evidence" value="ECO:0007669"/>
    <property type="project" value="TreeGrafter"/>
</dbReference>
<dbReference type="InterPro" id="IPR043153">
    <property type="entry name" value="DENN_C"/>
</dbReference>
<organism evidence="9 10">
    <name type="scientific">Romanomermis culicivorax</name>
    <name type="common">Nematode worm</name>
    <dbReference type="NCBI Taxonomy" id="13658"/>
    <lineage>
        <taxon>Eukaryota</taxon>
        <taxon>Metazoa</taxon>
        <taxon>Ecdysozoa</taxon>
        <taxon>Nematoda</taxon>
        <taxon>Enoplea</taxon>
        <taxon>Dorylaimia</taxon>
        <taxon>Mermithida</taxon>
        <taxon>Mermithoidea</taxon>
        <taxon>Mermithidae</taxon>
        <taxon>Romanomermis</taxon>
    </lineage>
</organism>
<sequence>MRVAGGWCITKRGFAVCNFLSAYCTCCSFKTLRLVIFPAKQPPASKMRTFKLAMELIHTKKIGSTAPTSDKKCPDFCPRLIDYLVICGIRHPGQRRAGSSSSEYYHNLSIDVPEPVSAANATQGASVPLHIVQNPDLLRRYPSDDHKDFKLPSDVVFFCQPEGCISVESRRQTFRDASSFVFTLTEKDSAKIRFGICVNFYRTYEKRPQNQKLTTSGDTVDDSGDVRKTFKTNHLRLKRTKRYYTLTSLCIISHHPFFTTFRQTLNILRKLIDACNVRAFSAKPTTGVNGSGNLKHLGGMVPNPLPTDLLNGIPEQRDLVWAALTGQMKENIPGVVMHEIRELETWILKLLSAPVPVPGKTRVELQILPAEFCDPLLFGLPDHTRFSLVDFPLHLPLELLNIDSVIKVLTCIMLEYKVVLQSRDFNAVSMCVLSLVSLLYPLEYLFPVIPLLPNYLPGAENLFLAPTPFVIGVPASFFNHKKMDQMPSDIVIVDLDSDRVSLPSGTPFPEIPEPEYRMLKNHFQQALTTMNNQTTRNLDINRKLSNNGIIADVNFNDTDAADVATRIAMVKFFNAPNILMNFTEHTRTLRLYPRPVVALQTDSFLRSRPIKSEFTRQLARTQGLRQLGERQLGERQMG</sequence>
<protein>
    <recommendedName>
        <fullName evidence="4">MAP kinase-activating death domain protein</fullName>
    </recommendedName>
</protein>
<dbReference type="AlphaFoldDB" id="A0A915K3N1"/>
<dbReference type="InterPro" id="IPR037516">
    <property type="entry name" value="Tripartite_DENN"/>
</dbReference>
<evidence type="ECO:0000256" key="2">
    <source>
        <dbReference type="ARBA" id="ARBA00004496"/>
    </source>
</evidence>
<accession>A0A915K3N1</accession>
<keyword evidence="5" id="KW-1003">Cell membrane</keyword>
<dbReference type="Pfam" id="PF03456">
    <property type="entry name" value="uDENN"/>
    <property type="match status" value="1"/>
</dbReference>
<dbReference type="Pfam" id="PF02141">
    <property type="entry name" value="DENN"/>
    <property type="match status" value="1"/>
</dbReference>
<comment type="similarity">
    <text evidence="3">Belongs to the MADD family.</text>
</comment>
<dbReference type="WBParaSite" id="nRc.2.0.1.t33311-RA">
    <property type="protein sequence ID" value="nRc.2.0.1.t33311-RA"/>
    <property type="gene ID" value="nRc.2.0.1.g33311"/>
</dbReference>
<dbReference type="PROSITE" id="PS50211">
    <property type="entry name" value="DENN"/>
    <property type="match status" value="1"/>
</dbReference>
<evidence type="ECO:0000256" key="5">
    <source>
        <dbReference type="ARBA" id="ARBA00022475"/>
    </source>
</evidence>
<dbReference type="SMART" id="SM00801">
    <property type="entry name" value="dDENN"/>
    <property type="match status" value="1"/>
</dbReference>
<dbReference type="GO" id="GO:0005886">
    <property type="term" value="C:plasma membrane"/>
    <property type="evidence" value="ECO:0007669"/>
    <property type="project" value="UniProtKB-SubCell"/>
</dbReference>
<evidence type="ECO:0000313" key="10">
    <source>
        <dbReference type="WBParaSite" id="nRc.2.0.1.t33311-RA"/>
    </source>
</evidence>
<dbReference type="InterPro" id="IPR001194">
    <property type="entry name" value="cDENN_dom"/>
</dbReference>
<dbReference type="InterPro" id="IPR039980">
    <property type="entry name" value="MADD"/>
</dbReference>
<dbReference type="OMA" id="PEGCYNT"/>
<evidence type="ECO:0000313" key="9">
    <source>
        <dbReference type="Proteomes" id="UP000887565"/>
    </source>
</evidence>
<keyword evidence="6" id="KW-0963">Cytoplasm</keyword>
<dbReference type="FunFam" id="3.40.50.11500:FF:000010">
    <property type="entry name" value="Protein CBR-AEX-3"/>
    <property type="match status" value="1"/>
</dbReference>
<dbReference type="GO" id="GO:0006915">
    <property type="term" value="P:apoptotic process"/>
    <property type="evidence" value="ECO:0007669"/>
    <property type="project" value="UniProtKB-KW"/>
</dbReference>
<dbReference type="SMART" id="SM00799">
    <property type="entry name" value="DENN"/>
    <property type="match status" value="1"/>
</dbReference>
<keyword evidence="5" id="KW-0472">Membrane</keyword>
<evidence type="ECO:0000256" key="4">
    <source>
        <dbReference type="ARBA" id="ARBA00017868"/>
    </source>
</evidence>
<evidence type="ECO:0000256" key="3">
    <source>
        <dbReference type="ARBA" id="ARBA00005978"/>
    </source>
</evidence>
<dbReference type="InterPro" id="IPR005112">
    <property type="entry name" value="dDENN_dom"/>
</dbReference>
<dbReference type="GO" id="GO:0032483">
    <property type="term" value="P:regulation of Rab protein signal transduction"/>
    <property type="evidence" value="ECO:0007669"/>
    <property type="project" value="TreeGrafter"/>
</dbReference>
<evidence type="ECO:0000259" key="8">
    <source>
        <dbReference type="PROSITE" id="PS50211"/>
    </source>
</evidence>
<evidence type="ECO:0000256" key="1">
    <source>
        <dbReference type="ARBA" id="ARBA00004236"/>
    </source>
</evidence>
<dbReference type="Proteomes" id="UP000887565">
    <property type="component" value="Unplaced"/>
</dbReference>
<evidence type="ECO:0000256" key="7">
    <source>
        <dbReference type="ARBA" id="ARBA00022703"/>
    </source>
</evidence>